<dbReference type="Proteomes" id="UP000276133">
    <property type="component" value="Unassembled WGS sequence"/>
</dbReference>
<sequence>MYVVRQSFFRKKKIKINKITESIRVIKIIDEGSFIVKKLHNFFLTEQVEFFNKYLMSTI</sequence>
<gene>
    <name evidence="1" type="ORF">BpHYR1_009779</name>
</gene>
<evidence type="ECO:0000313" key="2">
    <source>
        <dbReference type="Proteomes" id="UP000276133"/>
    </source>
</evidence>
<name>A0A3M7TA29_BRAPC</name>
<keyword evidence="2" id="KW-1185">Reference proteome</keyword>
<reference evidence="1 2" key="1">
    <citation type="journal article" date="2018" name="Sci. Rep.">
        <title>Genomic signatures of local adaptation to the degree of environmental predictability in rotifers.</title>
        <authorList>
            <person name="Franch-Gras L."/>
            <person name="Hahn C."/>
            <person name="Garcia-Roger E.M."/>
            <person name="Carmona M.J."/>
            <person name="Serra M."/>
            <person name="Gomez A."/>
        </authorList>
    </citation>
    <scope>NUCLEOTIDE SEQUENCE [LARGE SCALE GENOMIC DNA]</scope>
    <source>
        <strain evidence="1">HYR1</strain>
    </source>
</reference>
<comment type="caution">
    <text evidence="1">The sequence shown here is derived from an EMBL/GenBank/DDBJ whole genome shotgun (WGS) entry which is preliminary data.</text>
</comment>
<dbReference type="EMBL" id="REGN01000054">
    <property type="protein sequence ID" value="RNA44849.1"/>
    <property type="molecule type" value="Genomic_DNA"/>
</dbReference>
<organism evidence="1 2">
    <name type="scientific">Brachionus plicatilis</name>
    <name type="common">Marine rotifer</name>
    <name type="synonym">Brachionus muelleri</name>
    <dbReference type="NCBI Taxonomy" id="10195"/>
    <lineage>
        <taxon>Eukaryota</taxon>
        <taxon>Metazoa</taxon>
        <taxon>Spiralia</taxon>
        <taxon>Gnathifera</taxon>
        <taxon>Rotifera</taxon>
        <taxon>Eurotatoria</taxon>
        <taxon>Monogononta</taxon>
        <taxon>Pseudotrocha</taxon>
        <taxon>Ploima</taxon>
        <taxon>Brachionidae</taxon>
        <taxon>Brachionus</taxon>
    </lineage>
</organism>
<dbReference type="AlphaFoldDB" id="A0A3M7TA29"/>
<accession>A0A3M7TA29</accession>
<proteinExistence type="predicted"/>
<protein>
    <submittedName>
        <fullName evidence="1">Uncharacterized protein</fullName>
    </submittedName>
</protein>
<evidence type="ECO:0000313" key="1">
    <source>
        <dbReference type="EMBL" id="RNA44849.1"/>
    </source>
</evidence>